<dbReference type="Proteomes" id="UP000325577">
    <property type="component" value="Linkage Group LG9"/>
</dbReference>
<dbReference type="AlphaFoldDB" id="A0A5J4Z832"/>
<keyword evidence="2" id="KW-1133">Transmembrane helix</keyword>
<evidence type="ECO:0000256" key="1">
    <source>
        <dbReference type="SAM" id="MobiDB-lite"/>
    </source>
</evidence>
<keyword evidence="4" id="KW-1185">Reference proteome</keyword>
<dbReference type="EMBL" id="CM018052">
    <property type="protein sequence ID" value="KAA8514745.1"/>
    <property type="molecule type" value="Genomic_DNA"/>
</dbReference>
<dbReference type="OrthoDB" id="1526486at2759"/>
<evidence type="ECO:0000256" key="2">
    <source>
        <dbReference type="SAM" id="Phobius"/>
    </source>
</evidence>
<keyword evidence="2" id="KW-0472">Membrane</keyword>
<keyword evidence="2" id="KW-0812">Transmembrane</keyword>
<accession>A0A5J4Z832</accession>
<gene>
    <name evidence="3" type="ORF">F0562_017924</name>
</gene>
<protein>
    <submittedName>
        <fullName evidence="3">Uncharacterized protein</fullName>
    </submittedName>
</protein>
<organism evidence="3 4">
    <name type="scientific">Nyssa sinensis</name>
    <dbReference type="NCBI Taxonomy" id="561372"/>
    <lineage>
        <taxon>Eukaryota</taxon>
        <taxon>Viridiplantae</taxon>
        <taxon>Streptophyta</taxon>
        <taxon>Embryophyta</taxon>
        <taxon>Tracheophyta</taxon>
        <taxon>Spermatophyta</taxon>
        <taxon>Magnoliopsida</taxon>
        <taxon>eudicotyledons</taxon>
        <taxon>Gunneridae</taxon>
        <taxon>Pentapetalae</taxon>
        <taxon>asterids</taxon>
        <taxon>Cornales</taxon>
        <taxon>Nyssaceae</taxon>
        <taxon>Nyssa</taxon>
    </lineage>
</organism>
<feature type="region of interest" description="Disordered" evidence="1">
    <location>
        <begin position="119"/>
        <end position="143"/>
    </location>
</feature>
<feature type="transmembrane region" description="Helical" evidence="2">
    <location>
        <begin position="12"/>
        <end position="35"/>
    </location>
</feature>
<evidence type="ECO:0000313" key="3">
    <source>
        <dbReference type="EMBL" id="KAA8514745.1"/>
    </source>
</evidence>
<sequence length="143" mass="16186">MEMQQRGSCSSSGAAAPAFQFDGLFSAAVAIVLLVRKHRKWRLLQAVVATGIWRSELLYWGDDDVAAVVDWVGFADSIVEVMGRKFRIKLGSLIHSIIGNLKPSIIHIRYEDLRSNPGHFGRIQHRRRERQQQRATATRSSKE</sequence>
<name>A0A5J4Z832_9ASTE</name>
<proteinExistence type="predicted"/>
<reference evidence="3 4" key="1">
    <citation type="submission" date="2019-09" db="EMBL/GenBank/DDBJ databases">
        <title>A chromosome-level genome assembly of the Chinese tupelo Nyssa sinensis.</title>
        <authorList>
            <person name="Yang X."/>
            <person name="Kang M."/>
            <person name="Yang Y."/>
            <person name="Xiong H."/>
            <person name="Wang M."/>
            <person name="Zhang Z."/>
            <person name="Wang Z."/>
            <person name="Wu H."/>
            <person name="Ma T."/>
            <person name="Liu J."/>
            <person name="Xi Z."/>
        </authorList>
    </citation>
    <scope>NUCLEOTIDE SEQUENCE [LARGE SCALE GENOMIC DNA]</scope>
    <source>
        <strain evidence="3">J267</strain>
        <tissue evidence="3">Leaf</tissue>
    </source>
</reference>
<evidence type="ECO:0000313" key="4">
    <source>
        <dbReference type="Proteomes" id="UP000325577"/>
    </source>
</evidence>